<dbReference type="PROSITE" id="PS51736">
    <property type="entry name" value="RECOMBINASES_3"/>
    <property type="match status" value="1"/>
</dbReference>
<evidence type="ECO:0000313" key="3">
    <source>
        <dbReference type="EMBL" id="TQN32638.1"/>
    </source>
</evidence>
<comment type="caution">
    <text evidence="3">The sequence shown here is derived from an EMBL/GenBank/DDBJ whole genome shotgun (WGS) entry which is preliminary data.</text>
</comment>
<dbReference type="InterPro" id="IPR025827">
    <property type="entry name" value="Zn_ribbon_recom_dom"/>
</dbReference>
<dbReference type="Pfam" id="PF07508">
    <property type="entry name" value="Recombinase"/>
    <property type="match status" value="1"/>
</dbReference>
<reference evidence="3 4" key="1">
    <citation type="submission" date="2019-06" db="EMBL/GenBank/DDBJ databases">
        <title>Sequencing the genomes of 1000 actinobacteria strains.</title>
        <authorList>
            <person name="Klenk H.-P."/>
        </authorList>
    </citation>
    <scope>NUCLEOTIDE SEQUENCE [LARGE SCALE GENOMIC DNA]</scope>
    <source>
        <strain evidence="3 4">DSM 45015</strain>
    </source>
</reference>
<dbReference type="SUPFAM" id="SSF53041">
    <property type="entry name" value="Resolvase-like"/>
    <property type="match status" value="1"/>
</dbReference>
<dbReference type="Proteomes" id="UP000317422">
    <property type="component" value="Unassembled WGS sequence"/>
</dbReference>
<dbReference type="InterPro" id="IPR036162">
    <property type="entry name" value="Resolvase-like_N_sf"/>
</dbReference>
<proteinExistence type="predicted"/>
<keyword evidence="4" id="KW-1185">Reference proteome</keyword>
<dbReference type="EMBL" id="VFQC01000001">
    <property type="protein sequence ID" value="TQN32638.1"/>
    <property type="molecule type" value="Genomic_DNA"/>
</dbReference>
<evidence type="ECO:0000259" key="2">
    <source>
        <dbReference type="PROSITE" id="PS51737"/>
    </source>
</evidence>
<dbReference type="Pfam" id="PF13408">
    <property type="entry name" value="Zn_ribbon_recom"/>
    <property type="match status" value="1"/>
</dbReference>
<dbReference type="InterPro" id="IPR006119">
    <property type="entry name" value="Resolv_N"/>
</dbReference>
<dbReference type="PANTHER" id="PTHR30461:SF23">
    <property type="entry name" value="DNA RECOMBINASE-RELATED"/>
    <property type="match status" value="1"/>
</dbReference>
<dbReference type="GO" id="GO:0000150">
    <property type="term" value="F:DNA strand exchange activity"/>
    <property type="evidence" value="ECO:0007669"/>
    <property type="project" value="InterPro"/>
</dbReference>
<evidence type="ECO:0000259" key="1">
    <source>
        <dbReference type="PROSITE" id="PS51736"/>
    </source>
</evidence>
<evidence type="ECO:0000313" key="4">
    <source>
        <dbReference type="Proteomes" id="UP000317422"/>
    </source>
</evidence>
<organism evidence="3 4">
    <name type="scientific">Haloactinospora alba</name>
    <dbReference type="NCBI Taxonomy" id="405555"/>
    <lineage>
        <taxon>Bacteria</taxon>
        <taxon>Bacillati</taxon>
        <taxon>Actinomycetota</taxon>
        <taxon>Actinomycetes</taxon>
        <taxon>Streptosporangiales</taxon>
        <taxon>Nocardiopsidaceae</taxon>
        <taxon>Haloactinospora</taxon>
    </lineage>
</organism>
<dbReference type="PROSITE" id="PS51737">
    <property type="entry name" value="RECOMBINASE_DNA_BIND"/>
    <property type="match status" value="1"/>
</dbReference>
<feature type="domain" description="Resolvase/invertase-type recombinase catalytic" evidence="1">
    <location>
        <begin position="2"/>
        <end position="148"/>
    </location>
</feature>
<dbReference type="InterPro" id="IPR011109">
    <property type="entry name" value="DNA_bind_recombinase_dom"/>
</dbReference>
<name>A0A543NLC1_9ACTN</name>
<dbReference type="CDD" id="cd03768">
    <property type="entry name" value="SR_ResInv"/>
    <property type="match status" value="1"/>
</dbReference>
<dbReference type="AlphaFoldDB" id="A0A543NLC1"/>
<feature type="domain" description="Recombinase" evidence="2">
    <location>
        <begin position="156"/>
        <end position="263"/>
    </location>
</feature>
<dbReference type="InterPro" id="IPR050639">
    <property type="entry name" value="SSR_resolvase"/>
</dbReference>
<dbReference type="InterPro" id="IPR038109">
    <property type="entry name" value="DNA_bind_recomb_sf"/>
</dbReference>
<protein>
    <submittedName>
        <fullName evidence="3">Site-specific DNA recombinase</fullName>
    </submittedName>
</protein>
<accession>A0A543NLC1</accession>
<sequence>MRVAIYIRISTDEENQPFSLEAQENKLRSYISSQDDWHVVQIYSEQASGSATERPQLNKLLAAARAGRFDLVLVYRVDRFSRSVRGLAQLMDELDSAGVVFRSATEPFDTSDPAGRMMVQMLAVFAEFERATLIDRVINGMERKAARGEWCGGARPYGYSIDPHTNKLIVKEDEAGLPPHIFQMYTHKRLGAKEIANQLNDQGHRTKTGKPWSRNSVLTVLRNRAYIGEVFFRGQYHSGAHPALVEENVFAAAQEILTARGDDRAKRAGNASDYLLSGCLTCPECHKNYLGHAAHGNKYRYRYYSCYSRLRYGKKTCSSQQFPADQLERAVLEALLETYQRTDLFEEAIAEVARRRSELAEHYRAELTSVETDLANTEAAIERYLAAFESGTMSESVCGSRVKELAGKAAQLRDRHGELARLCSQETEAAPTQEELAAMRDHIHHAVTNGSPPVVKNLVQSLVAEVRITGERTVQPVFRIPANDSMQAHDHQTQVRLLSGGVPPGGFEPPHTAPEAGWCHVVFLALTCGELPFSVSGAGRCSVHIPWWLGERFRHYGCCTRALPRAYPFFLCSPVVAASLPRAVRAVKDDA</sequence>
<dbReference type="Gene3D" id="3.90.1750.20">
    <property type="entry name" value="Putative Large Serine Recombinase, Chain B, Domain 2"/>
    <property type="match status" value="1"/>
</dbReference>
<dbReference type="SMART" id="SM00857">
    <property type="entry name" value="Resolvase"/>
    <property type="match status" value="1"/>
</dbReference>
<dbReference type="GO" id="GO:0003677">
    <property type="term" value="F:DNA binding"/>
    <property type="evidence" value="ECO:0007669"/>
    <property type="project" value="InterPro"/>
</dbReference>
<gene>
    <name evidence="3" type="ORF">FHX37_2615</name>
</gene>
<dbReference type="Gene3D" id="3.40.50.1390">
    <property type="entry name" value="Resolvase, N-terminal catalytic domain"/>
    <property type="match status" value="1"/>
</dbReference>
<dbReference type="Pfam" id="PF00239">
    <property type="entry name" value="Resolvase"/>
    <property type="match status" value="1"/>
</dbReference>
<dbReference type="RefSeq" id="WP_170181572.1">
    <property type="nucleotide sequence ID" value="NZ_VFQC01000001.1"/>
</dbReference>
<dbReference type="PANTHER" id="PTHR30461">
    <property type="entry name" value="DNA-INVERTASE FROM LAMBDOID PROPHAGE"/>
    <property type="match status" value="1"/>
</dbReference>